<feature type="transmembrane region" description="Helical" evidence="9">
    <location>
        <begin position="264"/>
        <end position="284"/>
    </location>
</feature>
<comment type="subcellular location">
    <subcellularLocation>
        <location evidence="1">Membrane</location>
        <topology evidence="1">Multi-pass membrane protein</topology>
    </subcellularLocation>
</comment>
<dbReference type="PANTHER" id="PTHR45695">
    <property type="entry name" value="LEUCOKININ RECEPTOR-RELATED"/>
    <property type="match status" value="1"/>
</dbReference>
<evidence type="ECO:0000256" key="2">
    <source>
        <dbReference type="ARBA" id="ARBA00022692"/>
    </source>
</evidence>
<feature type="transmembrane region" description="Helical" evidence="9">
    <location>
        <begin position="108"/>
        <end position="126"/>
    </location>
</feature>
<feature type="transmembrane region" description="Helical" evidence="9">
    <location>
        <begin position="34"/>
        <end position="55"/>
    </location>
</feature>
<dbReference type="Proteomes" id="UP000030746">
    <property type="component" value="Unassembled WGS sequence"/>
</dbReference>
<dbReference type="PROSITE" id="PS50262">
    <property type="entry name" value="G_PROTEIN_RECEP_F1_2"/>
    <property type="match status" value="1"/>
</dbReference>
<dbReference type="PROSITE" id="PS00237">
    <property type="entry name" value="G_PROTEIN_RECEP_F1_1"/>
    <property type="match status" value="1"/>
</dbReference>
<keyword evidence="5 9" id="KW-0472">Membrane</keyword>
<evidence type="ECO:0000256" key="5">
    <source>
        <dbReference type="ARBA" id="ARBA00023136"/>
    </source>
</evidence>
<evidence type="ECO:0000259" key="10">
    <source>
        <dbReference type="PROSITE" id="PS50262"/>
    </source>
</evidence>
<reference evidence="11 12" key="1">
    <citation type="journal article" date="2013" name="Nature">
        <title>Insights into bilaterian evolution from three spiralian genomes.</title>
        <authorList>
            <person name="Simakov O."/>
            <person name="Marletaz F."/>
            <person name="Cho S.J."/>
            <person name="Edsinger-Gonzales E."/>
            <person name="Havlak P."/>
            <person name="Hellsten U."/>
            <person name="Kuo D.H."/>
            <person name="Larsson T."/>
            <person name="Lv J."/>
            <person name="Arendt D."/>
            <person name="Savage R."/>
            <person name="Osoegawa K."/>
            <person name="de Jong P."/>
            <person name="Grimwood J."/>
            <person name="Chapman J.A."/>
            <person name="Shapiro H."/>
            <person name="Aerts A."/>
            <person name="Otillar R.P."/>
            <person name="Terry A.Y."/>
            <person name="Boore J.L."/>
            <person name="Grigoriev I.V."/>
            <person name="Lindberg D.R."/>
            <person name="Seaver E.C."/>
            <person name="Weisblat D.A."/>
            <person name="Putnam N.H."/>
            <person name="Rokhsar D.S."/>
        </authorList>
    </citation>
    <scope>NUCLEOTIDE SEQUENCE [LARGE SCALE GENOMIC DNA]</scope>
</reference>
<keyword evidence="12" id="KW-1185">Reference proteome</keyword>
<evidence type="ECO:0000313" key="12">
    <source>
        <dbReference type="Proteomes" id="UP000030746"/>
    </source>
</evidence>
<dbReference type="OrthoDB" id="10037617at2759"/>
<dbReference type="KEGG" id="lgi:LOTGIDRAFT_126644"/>
<sequence length="358" mass="40809">MEVKNVTYFNTTNLTVVEELFDAAGLPEVICFSLLFLIIGFVGISGNGLVIYVVISNKKMRQCATNLMICNLALADLVIMMFGIPEIVQFMINRGWIFDLLTCKINRYIMVSSLYTSVLTLVAVCIERYVGIIHPLKAYVLCHRKRISVVIGVIWVISCLAGIPTLTFNEVLPGQQNDTSLKFCMMSFPAYHKTFFLVFKFSEFVIFYLGPLIIQVILYATVSKHLFVKTDQLHRKLKSFDESGTPIEVTSEAVQARRGVVKMLILSVLVYFLSYSPQQILLFYHVIYPATFQSHWSLQVCVMIVAYINSAVNPIFYSIFSQNFRNGFKRVLCCEKDQRKITYTSSCRLGRFMMVSTS</sequence>
<dbReference type="GO" id="GO:0004930">
    <property type="term" value="F:G protein-coupled receptor activity"/>
    <property type="evidence" value="ECO:0007669"/>
    <property type="project" value="UniProtKB-KW"/>
</dbReference>
<feature type="transmembrane region" description="Helical" evidence="9">
    <location>
        <begin position="296"/>
        <end position="320"/>
    </location>
</feature>
<dbReference type="OMA" id="FTMIIAY"/>
<evidence type="ECO:0000256" key="7">
    <source>
        <dbReference type="ARBA" id="ARBA00023224"/>
    </source>
</evidence>
<proteinExistence type="inferred from homology"/>
<accession>V4A4H9</accession>
<evidence type="ECO:0000256" key="8">
    <source>
        <dbReference type="RuleBase" id="RU000688"/>
    </source>
</evidence>
<evidence type="ECO:0000256" key="9">
    <source>
        <dbReference type="SAM" id="Phobius"/>
    </source>
</evidence>
<dbReference type="InterPro" id="IPR017452">
    <property type="entry name" value="GPCR_Rhodpsn_7TM"/>
</dbReference>
<keyword evidence="2 8" id="KW-0812">Transmembrane</keyword>
<dbReference type="GO" id="GO:0005886">
    <property type="term" value="C:plasma membrane"/>
    <property type="evidence" value="ECO:0007669"/>
    <property type="project" value="TreeGrafter"/>
</dbReference>
<evidence type="ECO:0000256" key="1">
    <source>
        <dbReference type="ARBA" id="ARBA00004141"/>
    </source>
</evidence>
<keyword evidence="6 8" id="KW-0675">Receptor</keyword>
<keyword evidence="3 9" id="KW-1133">Transmembrane helix</keyword>
<dbReference type="CTD" id="20232618"/>
<keyword evidence="7 8" id="KW-0807">Transducer</keyword>
<evidence type="ECO:0000256" key="3">
    <source>
        <dbReference type="ARBA" id="ARBA00022989"/>
    </source>
</evidence>
<dbReference type="SUPFAM" id="SSF81321">
    <property type="entry name" value="Family A G protein-coupled receptor-like"/>
    <property type="match status" value="1"/>
</dbReference>
<dbReference type="PANTHER" id="PTHR45695:SF9">
    <property type="entry name" value="LEUCOKININ RECEPTOR"/>
    <property type="match status" value="1"/>
</dbReference>
<dbReference type="CDD" id="cd00637">
    <property type="entry name" value="7tm_classA_rhodopsin-like"/>
    <property type="match status" value="1"/>
</dbReference>
<organism evidence="11 12">
    <name type="scientific">Lottia gigantea</name>
    <name type="common">Giant owl limpet</name>
    <dbReference type="NCBI Taxonomy" id="225164"/>
    <lineage>
        <taxon>Eukaryota</taxon>
        <taxon>Metazoa</taxon>
        <taxon>Spiralia</taxon>
        <taxon>Lophotrochozoa</taxon>
        <taxon>Mollusca</taxon>
        <taxon>Gastropoda</taxon>
        <taxon>Patellogastropoda</taxon>
        <taxon>Lottioidea</taxon>
        <taxon>Lottiidae</taxon>
        <taxon>Lottia</taxon>
    </lineage>
</organism>
<dbReference type="InterPro" id="IPR000276">
    <property type="entry name" value="GPCR_Rhodpsn"/>
</dbReference>
<evidence type="ECO:0000313" key="11">
    <source>
        <dbReference type="EMBL" id="ESO88166.1"/>
    </source>
</evidence>
<dbReference type="RefSeq" id="XP_009061191.1">
    <property type="nucleotide sequence ID" value="XM_009062943.1"/>
</dbReference>
<feature type="domain" description="G-protein coupled receptors family 1 profile" evidence="10">
    <location>
        <begin position="46"/>
        <end position="317"/>
    </location>
</feature>
<dbReference type="GeneID" id="20232618"/>
<protein>
    <recommendedName>
        <fullName evidence="10">G-protein coupled receptors family 1 profile domain-containing protein</fullName>
    </recommendedName>
</protein>
<comment type="similarity">
    <text evidence="8">Belongs to the G-protein coupled receptor 1 family.</text>
</comment>
<evidence type="ECO:0000256" key="6">
    <source>
        <dbReference type="ARBA" id="ARBA00023170"/>
    </source>
</evidence>
<dbReference type="HOGENOM" id="CLU_009579_6_4_1"/>
<feature type="transmembrane region" description="Helical" evidence="9">
    <location>
        <begin position="147"/>
        <end position="168"/>
    </location>
</feature>
<dbReference type="EMBL" id="KB202752">
    <property type="protein sequence ID" value="ESO88166.1"/>
    <property type="molecule type" value="Genomic_DNA"/>
</dbReference>
<dbReference type="Pfam" id="PF00001">
    <property type="entry name" value="7tm_1"/>
    <property type="match status" value="1"/>
</dbReference>
<gene>
    <name evidence="11" type="ORF">LOTGIDRAFT_126644</name>
</gene>
<name>V4A4H9_LOTGI</name>
<evidence type="ECO:0000256" key="4">
    <source>
        <dbReference type="ARBA" id="ARBA00023040"/>
    </source>
</evidence>
<dbReference type="PRINTS" id="PR00237">
    <property type="entry name" value="GPCRRHODOPSN"/>
</dbReference>
<dbReference type="AlphaFoldDB" id="V4A4H9"/>
<keyword evidence="4 8" id="KW-0297">G-protein coupled receptor</keyword>
<dbReference type="Gene3D" id="1.20.1070.10">
    <property type="entry name" value="Rhodopsin 7-helix transmembrane proteins"/>
    <property type="match status" value="1"/>
</dbReference>
<feature type="transmembrane region" description="Helical" evidence="9">
    <location>
        <begin position="67"/>
        <end position="88"/>
    </location>
</feature>
<feature type="transmembrane region" description="Helical" evidence="9">
    <location>
        <begin position="205"/>
        <end position="228"/>
    </location>
</feature>